<accession>A0A645FH48</accession>
<evidence type="ECO:0000256" key="1">
    <source>
        <dbReference type="SAM" id="MobiDB-lite"/>
    </source>
</evidence>
<protein>
    <submittedName>
        <fullName evidence="2">Uncharacterized protein</fullName>
    </submittedName>
</protein>
<reference evidence="2" key="1">
    <citation type="submission" date="2019-08" db="EMBL/GenBank/DDBJ databases">
        <authorList>
            <person name="Kucharzyk K."/>
            <person name="Murdoch R.W."/>
            <person name="Higgins S."/>
            <person name="Loffler F."/>
        </authorList>
    </citation>
    <scope>NUCLEOTIDE SEQUENCE</scope>
</reference>
<feature type="region of interest" description="Disordered" evidence="1">
    <location>
        <begin position="1"/>
        <end position="57"/>
    </location>
</feature>
<sequence>MSVYRSYRSEKKRAGAIGPDPALGNIEADTADVDSQDALPKVTPTGESVNSAEKRRK</sequence>
<dbReference type="AlphaFoldDB" id="A0A645FH48"/>
<proteinExistence type="predicted"/>
<dbReference type="EMBL" id="VSSQ01060178">
    <property type="protein sequence ID" value="MPN13657.1"/>
    <property type="molecule type" value="Genomic_DNA"/>
</dbReference>
<organism evidence="2">
    <name type="scientific">bioreactor metagenome</name>
    <dbReference type="NCBI Taxonomy" id="1076179"/>
    <lineage>
        <taxon>unclassified sequences</taxon>
        <taxon>metagenomes</taxon>
        <taxon>ecological metagenomes</taxon>
    </lineage>
</organism>
<evidence type="ECO:0000313" key="2">
    <source>
        <dbReference type="EMBL" id="MPN13657.1"/>
    </source>
</evidence>
<comment type="caution">
    <text evidence="2">The sequence shown here is derived from an EMBL/GenBank/DDBJ whole genome shotgun (WGS) entry which is preliminary data.</text>
</comment>
<gene>
    <name evidence="2" type="ORF">SDC9_160980</name>
</gene>
<name>A0A645FH48_9ZZZZ</name>